<proteinExistence type="inferred from homology"/>
<evidence type="ECO:0000313" key="11">
    <source>
        <dbReference type="Proteomes" id="UP000234966"/>
    </source>
</evidence>
<evidence type="ECO:0000256" key="4">
    <source>
        <dbReference type="ARBA" id="ARBA00022603"/>
    </source>
</evidence>
<dbReference type="GO" id="GO:0005737">
    <property type="term" value="C:cytoplasm"/>
    <property type="evidence" value="ECO:0007669"/>
    <property type="project" value="UniProtKB-SubCell"/>
</dbReference>
<dbReference type="SUPFAM" id="SSF53335">
    <property type="entry name" value="S-adenosyl-L-methionine-dependent methyltransferases"/>
    <property type="match status" value="1"/>
</dbReference>
<dbReference type="CDD" id="cd11572">
    <property type="entry name" value="RlmI_M_like"/>
    <property type="match status" value="1"/>
</dbReference>
<keyword evidence="5 10" id="KW-0808">Transferase</keyword>
<keyword evidence="6" id="KW-0949">S-adenosyl-L-methionine</keyword>
<keyword evidence="3" id="KW-0698">rRNA processing</keyword>
<dbReference type="PANTHER" id="PTHR42873:SF1">
    <property type="entry name" value="S-ADENOSYLMETHIONINE-DEPENDENT METHYLTRANSFERASE DOMAIN-CONTAINING PROTEIN"/>
    <property type="match status" value="1"/>
</dbReference>
<dbReference type="Gene3D" id="2.30.130.10">
    <property type="entry name" value="PUA domain"/>
    <property type="match status" value="1"/>
</dbReference>
<dbReference type="PROSITE" id="PS50890">
    <property type="entry name" value="PUA"/>
    <property type="match status" value="1"/>
</dbReference>
<evidence type="ECO:0000256" key="2">
    <source>
        <dbReference type="ARBA" id="ARBA00022490"/>
    </source>
</evidence>
<evidence type="ECO:0000256" key="3">
    <source>
        <dbReference type="ARBA" id="ARBA00022552"/>
    </source>
</evidence>
<dbReference type="InterPro" id="IPR015947">
    <property type="entry name" value="PUA-like_sf"/>
</dbReference>
<dbReference type="Proteomes" id="UP000234966">
    <property type="component" value="Unassembled WGS sequence"/>
</dbReference>
<evidence type="ECO:0000256" key="5">
    <source>
        <dbReference type="ARBA" id="ARBA00022679"/>
    </source>
</evidence>
<gene>
    <name evidence="10" type="ORF">CEN41_01525</name>
</gene>
<accession>A0A2N6MNA4</accession>
<dbReference type="Gene3D" id="3.30.750.80">
    <property type="entry name" value="RNA methyltransferase domain (HRMD) like"/>
    <property type="match status" value="1"/>
</dbReference>
<comment type="caution">
    <text evidence="10">The sequence shown here is derived from an EMBL/GenBank/DDBJ whole genome shotgun (WGS) entry which is preliminary data.</text>
</comment>
<evidence type="ECO:0000313" key="10">
    <source>
        <dbReference type="EMBL" id="PMB48244.1"/>
    </source>
</evidence>
<dbReference type="CDD" id="cd02440">
    <property type="entry name" value="AdoMet_MTases"/>
    <property type="match status" value="1"/>
</dbReference>
<protein>
    <submittedName>
        <fullName evidence="10">23S rRNA (Cytosine(1962)-C(5))-methyltransferase RlmI</fullName>
    </submittedName>
</protein>
<keyword evidence="2" id="KW-0963">Cytoplasm</keyword>
<reference evidence="10 11" key="1">
    <citation type="submission" date="2017-07" db="EMBL/GenBank/DDBJ databases">
        <title>Genomes of Fischerella (Mastigocladus) sp. strains.</title>
        <authorList>
            <person name="Miller S.R."/>
        </authorList>
    </citation>
    <scope>NUCLEOTIDE SEQUENCE [LARGE SCALE GENOMIC DNA]</scope>
    <source>
        <strain evidence="10 11">CCMEE 5330</strain>
    </source>
</reference>
<name>A0A2N6MNA4_9CYAN</name>
<evidence type="ECO:0000256" key="1">
    <source>
        <dbReference type="ARBA" id="ARBA00004496"/>
    </source>
</evidence>
<organism evidence="10 11">
    <name type="scientific">Fischerella thermalis CCMEE 5330</name>
    <dbReference type="NCBI Taxonomy" id="2019670"/>
    <lineage>
        <taxon>Bacteria</taxon>
        <taxon>Bacillati</taxon>
        <taxon>Cyanobacteriota</taxon>
        <taxon>Cyanophyceae</taxon>
        <taxon>Nostocales</taxon>
        <taxon>Hapalosiphonaceae</taxon>
        <taxon>Fischerella</taxon>
    </lineage>
</organism>
<keyword evidence="7" id="KW-0694">RNA-binding</keyword>
<dbReference type="SMART" id="SM00359">
    <property type="entry name" value="PUA"/>
    <property type="match status" value="1"/>
</dbReference>
<dbReference type="GO" id="GO:0006364">
    <property type="term" value="P:rRNA processing"/>
    <property type="evidence" value="ECO:0007669"/>
    <property type="project" value="UniProtKB-KW"/>
</dbReference>
<dbReference type="PANTHER" id="PTHR42873">
    <property type="entry name" value="RIBOSOMAL RNA LARGE SUBUNIT METHYLTRANSFERASE"/>
    <property type="match status" value="1"/>
</dbReference>
<dbReference type="InterPro" id="IPR029063">
    <property type="entry name" value="SAM-dependent_MTases_sf"/>
</dbReference>
<dbReference type="Pfam" id="PF17785">
    <property type="entry name" value="PUA_3"/>
    <property type="match status" value="1"/>
</dbReference>
<dbReference type="GO" id="GO:0032259">
    <property type="term" value="P:methylation"/>
    <property type="evidence" value="ECO:0007669"/>
    <property type="project" value="UniProtKB-KW"/>
</dbReference>
<sequence>MSGIVTIAKNREKPVRNRHPWVFSGAIERIRGARDGDLVTVVDSDGRFLGAGYFNAKSQIQVRLLTWVEETIDEAWWRGRIRQAMALRHDRFPLAGHARGFRLINAENDFLPGLVVDVYGEHLVLQAQTLFIDQIKRDLAEILLEETQARGIYERSDIDARGREGLKNATGMLAGEPLPEAIEIVEDGRRFAVNVATGQKTGFYLDQRPNRSLLRDLLAAHHGPPARVLNLFSYTGGFGIAAQQAQGKVAAVVNVDSSAEALQQAEANSQLNGFDPASAQYVEADCFAYLREAWQQQEQFDVIVCDPPKFASSAQQVDKAARGYKDLNLHAFRLLRAGGLLLTFSCSGAISRDLFQKIVFGALADSGRDGQILTHLSAGSDHPVALTFPEGEYLKGLLVRVL</sequence>
<dbReference type="GO" id="GO:0008168">
    <property type="term" value="F:methyltransferase activity"/>
    <property type="evidence" value="ECO:0007669"/>
    <property type="project" value="UniProtKB-KW"/>
</dbReference>
<evidence type="ECO:0000256" key="8">
    <source>
        <dbReference type="ARBA" id="ARBA00038091"/>
    </source>
</evidence>
<evidence type="ECO:0000256" key="7">
    <source>
        <dbReference type="ARBA" id="ARBA00022884"/>
    </source>
</evidence>
<dbReference type="InterPro" id="IPR019614">
    <property type="entry name" value="SAM-dep_methyl-trfase"/>
</dbReference>
<evidence type="ECO:0000259" key="9">
    <source>
        <dbReference type="SMART" id="SM00359"/>
    </source>
</evidence>
<evidence type="ECO:0000256" key="6">
    <source>
        <dbReference type="ARBA" id="ARBA00022691"/>
    </source>
</evidence>
<dbReference type="CDD" id="cd21153">
    <property type="entry name" value="PUA_RlmI"/>
    <property type="match status" value="1"/>
</dbReference>
<dbReference type="GO" id="GO:0003723">
    <property type="term" value="F:RNA binding"/>
    <property type="evidence" value="ECO:0007669"/>
    <property type="project" value="UniProtKB-KW"/>
</dbReference>
<dbReference type="Gene3D" id="3.40.50.150">
    <property type="entry name" value="Vaccinia Virus protein VP39"/>
    <property type="match status" value="1"/>
</dbReference>
<dbReference type="InterPro" id="IPR036974">
    <property type="entry name" value="PUA_sf"/>
</dbReference>
<dbReference type="AlphaFoldDB" id="A0A2N6MNA4"/>
<comment type="similarity">
    <text evidence="8">Belongs to the methyltransferase superfamily. RlmI family.</text>
</comment>
<feature type="domain" description="PUA" evidence="9">
    <location>
        <begin position="3"/>
        <end position="86"/>
    </location>
</feature>
<dbReference type="InterPro" id="IPR041532">
    <property type="entry name" value="RlmI-like_PUA"/>
</dbReference>
<dbReference type="InterPro" id="IPR002478">
    <property type="entry name" value="PUA"/>
</dbReference>
<dbReference type="SUPFAM" id="SSF88697">
    <property type="entry name" value="PUA domain-like"/>
    <property type="match status" value="1"/>
</dbReference>
<comment type="subcellular location">
    <subcellularLocation>
        <location evidence="1">Cytoplasm</location>
    </subcellularLocation>
</comment>
<keyword evidence="4 10" id="KW-0489">Methyltransferase</keyword>
<dbReference type="Pfam" id="PF10672">
    <property type="entry name" value="Methyltrans_SAM"/>
    <property type="match status" value="1"/>
</dbReference>
<dbReference type="EMBL" id="NMQI01000031">
    <property type="protein sequence ID" value="PMB48244.1"/>
    <property type="molecule type" value="Genomic_DNA"/>
</dbReference>